<gene>
    <name evidence="1" type="ORF">ATANTOWER_002832</name>
</gene>
<protein>
    <submittedName>
        <fullName evidence="1">Uncharacterized protein</fullName>
    </submittedName>
</protein>
<name>A0ABU7AD96_9TELE</name>
<evidence type="ECO:0000313" key="2">
    <source>
        <dbReference type="Proteomes" id="UP001345963"/>
    </source>
</evidence>
<dbReference type="EMBL" id="JAHUTI010011129">
    <property type="protein sequence ID" value="MED6235983.1"/>
    <property type="molecule type" value="Genomic_DNA"/>
</dbReference>
<comment type="caution">
    <text evidence="1">The sequence shown here is derived from an EMBL/GenBank/DDBJ whole genome shotgun (WGS) entry which is preliminary data.</text>
</comment>
<reference evidence="1 2" key="1">
    <citation type="submission" date="2021-07" db="EMBL/GenBank/DDBJ databases">
        <authorList>
            <person name="Palmer J.M."/>
        </authorList>
    </citation>
    <scope>NUCLEOTIDE SEQUENCE [LARGE SCALE GENOMIC DNA]</scope>
    <source>
        <strain evidence="1 2">AT_MEX2019</strain>
        <tissue evidence="1">Muscle</tissue>
    </source>
</reference>
<accession>A0ABU7AD96</accession>
<organism evidence="1 2">
    <name type="scientific">Ataeniobius toweri</name>
    <dbReference type="NCBI Taxonomy" id="208326"/>
    <lineage>
        <taxon>Eukaryota</taxon>
        <taxon>Metazoa</taxon>
        <taxon>Chordata</taxon>
        <taxon>Craniata</taxon>
        <taxon>Vertebrata</taxon>
        <taxon>Euteleostomi</taxon>
        <taxon>Actinopterygii</taxon>
        <taxon>Neopterygii</taxon>
        <taxon>Teleostei</taxon>
        <taxon>Neoteleostei</taxon>
        <taxon>Acanthomorphata</taxon>
        <taxon>Ovalentaria</taxon>
        <taxon>Atherinomorphae</taxon>
        <taxon>Cyprinodontiformes</taxon>
        <taxon>Goodeidae</taxon>
        <taxon>Ataeniobius</taxon>
    </lineage>
</organism>
<keyword evidence="2" id="KW-1185">Reference proteome</keyword>
<evidence type="ECO:0000313" key="1">
    <source>
        <dbReference type="EMBL" id="MED6235983.1"/>
    </source>
</evidence>
<dbReference type="Proteomes" id="UP001345963">
    <property type="component" value="Unassembled WGS sequence"/>
</dbReference>
<sequence>MCECLPKGQAGHASFMHCACRDIQQKYTQSKTQCHAATIPGCAIEVCVLVLQYIEQFKSLSDKVTSASVRLFRNTNTTPTVVSGVDLIDECGWYLLFIKKHV</sequence>
<proteinExistence type="predicted"/>